<dbReference type="SUPFAM" id="SSF81321">
    <property type="entry name" value="Family A G protein-coupled receptor-like"/>
    <property type="match status" value="1"/>
</dbReference>
<reference evidence="3" key="1">
    <citation type="submission" date="2016-11" db="UniProtKB">
        <authorList>
            <consortium name="WormBaseParasite"/>
        </authorList>
    </citation>
    <scope>IDENTIFICATION</scope>
</reference>
<sequence>MTNRQLYSLIGFLFTLTLLHSFPVYLFVARFGPSSETPVDANVAVKLHDIERFADLHTIFAYNLTSGFMAYFNLIALELNFTIGLLVISWSYLKIRRKLKNHSRANPLSSIHHIENQINRIMMLQVSS</sequence>
<evidence type="ECO:0000256" key="1">
    <source>
        <dbReference type="SAM" id="Phobius"/>
    </source>
</evidence>
<accession>A0A1I7RMG8</accession>
<feature type="transmembrane region" description="Helical" evidence="1">
    <location>
        <begin position="70"/>
        <end position="93"/>
    </location>
</feature>
<organism evidence="2 3">
    <name type="scientific">Bursaphelenchus xylophilus</name>
    <name type="common">Pinewood nematode worm</name>
    <name type="synonym">Aphelenchoides xylophilus</name>
    <dbReference type="NCBI Taxonomy" id="6326"/>
    <lineage>
        <taxon>Eukaryota</taxon>
        <taxon>Metazoa</taxon>
        <taxon>Ecdysozoa</taxon>
        <taxon>Nematoda</taxon>
        <taxon>Chromadorea</taxon>
        <taxon>Rhabditida</taxon>
        <taxon>Tylenchina</taxon>
        <taxon>Tylenchomorpha</taxon>
        <taxon>Aphelenchoidea</taxon>
        <taxon>Aphelenchoididae</taxon>
        <taxon>Bursaphelenchus</taxon>
    </lineage>
</organism>
<feature type="transmembrane region" description="Helical" evidence="1">
    <location>
        <begin position="7"/>
        <end position="28"/>
    </location>
</feature>
<keyword evidence="1" id="KW-1133">Transmembrane helix</keyword>
<dbReference type="Gene3D" id="1.20.1070.10">
    <property type="entry name" value="Rhodopsin 7-helix transmembrane proteins"/>
    <property type="match status" value="1"/>
</dbReference>
<evidence type="ECO:0000313" key="2">
    <source>
        <dbReference type="Proteomes" id="UP000095284"/>
    </source>
</evidence>
<keyword evidence="1" id="KW-0812">Transmembrane</keyword>
<keyword evidence="1" id="KW-0472">Membrane</keyword>
<protein>
    <submittedName>
        <fullName evidence="3">7TM_GPCR_Srx domain-containing protein</fullName>
    </submittedName>
</protein>
<proteinExistence type="predicted"/>
<dbReference type="WBParaSite" id="BXY_0190300.1">
    <property type="protein sequence ID" value="BXY_0190300.1"/>
    <property type="gene ID" value="BXY_0190300"/>
</dbReference>
<name>A0A1I7RMG8_BURXY</name>
<dbReference type="AlphaFoldDB" id="A0A1I7RMG8"/>
<dbReference type="Proteomes" id="UP000095284">
    <property type="component" value="Unplaced"/>
</dbReference>
<evidence type="ECO:0000313" key="3">
    <source>
        <dbReference type="WBParaSite" id="BXY_0190300.1"/>
    </source>
</evidence>